<dbReference type="SMART" id="SM00220">
    <property type="entry name" value="S_TKc"/>
    <property type="match status" value="1"/>
</dbReference>
<dbReference type="EMBL" id="AGBA01000015">
    <property type="protein sequence ID" value="EGY77231.1"/>
    <property type="molecule type" value="Genomic_DNA"/>
</dbReference>
<evidence type="ECO:0000256" key="2">
    <source>
        <dbReference type="ARBA" id="ARBA00022741"/>
    </source>
</evidence>
<dbReference type="GO" id="GO:0005524">
    <property type="term" value="F:ATP binding"/>
    <property type="evidence" value="ECO:0007669"/>
    <property type="project" value="UniProtKB-KW"/>
</dbReference>
<dbReference type="Gene3D" id="3.30.200.20">
    <property type="entry name" value="Phosphorylase Kinase, domain 1"/>
    <property type="match status" value="1"/>
</dbReference>
<dbReference type="Gene3D" id="1.10.510.10">
    <property type="entry name" value="Transferase(Phosphotransferase) domain 1"/>
    <property type="match status" value="1"/>
</dbReference>
<sequence>MSMTMSTDPLVGHILEGRYEIVSKIARGGMATVYRAQDLCLPRIVAVKVMHEGLDAELAERFDSEAKAAARLVNPHVVSVFDQGIDGDRPFIVMEYVPGCTLRHIITQEAPLTPVRALDLLEPVVSALASAHEDGLVHRDVKPENVLISDRGQIKVADFGLARAVGNQTMSATSGQLIGTVSYIPPERVTRGSSDERSDIYSAGIVLFEMLTGHKPHTGDSPIQVAWAHVNKDVPAPSQYLANGTRAERDIAWLIPGYLDGLVRACTSRDPAKRPSDGRALLDLMRRVRHALSTGRSDDPALAALQARASRPSVVITDPVAHAPQGSTDRSTRRRGEPIHPGTASVPPWSRSNATPVSPRTPVSTPDSPSSPMDRRPAPRPSRPAALVNRGRPRPAHRPTNQPTPQSRLAQDAVHRRRRGGIATVFIVLVAVLCAYLVFHFASSQYSASGLPGTSSVARTAVHNESSGVHTVSQNI</sequence>
<dbReference type="PANTHER" id="PTHR43289:SF34">
    <property type="entry name" value="SERINE_THREONINE-PROTEIN KINASE YBDM-RELATED"/>
    <property type="match status" value="1"/>
</dbReference>
<dbReference type="GO" id="GO:0004674">
    <property type="term" value="F:protein serine/threonine kinase activity"/>
    <property type="evidence" value="ECO:0007669"/>
    <property type="project" value="UniProtKB-EC"/>
</dbReference>
<evidence type="ECO:0000256" key="6">
    <source>
        <dbReference type="SAM" id="Phobius"/>
    </source>
</evidence>
<comment type="caution">
    <text evidence="8">The sequence shown here is derived from an EMBL/GenBank/DDBJ whole genome shotgun (WGS) entry which is preliminary data.</text>
</comment>
<dbReference type="Pfam" id="PF00069">
    <property type="entry name" value="Pkinase"/>
    <property type="match status" value="1"/>
</dbReference>
<keyword evidence="4" id="KW-0067">ATP-binding</keyword>
<accession>G4D0G2</accession>
<dbReference type="PROSITE" id="PS50011">
    <property type="entry name" value="PROTEIN_KINASE_DOM"/>
    <property type="match status" value="1"/>
</dbReference>
<evidence type="ECO:0000256" key="3">
    <source>
        <dbReference type="ARBA" id="ARBA00022777"/>
    </source>
</evidence>
<keyword evidence="9" id="KW-1185">Reference proteome</keyword>
<evidence type="ECO:0000256" key="1">
    <source>
        <dbReference type="ARBA" id="ARBA00022679"/>
    </source>
</evidence>
<dbReference type="PANTHER" id="PTHR43289">
    <property type="entry name" value="MITOGEN-ACTIVATED PROTEIN KINASE KINASE KINASE 20-RELATED"/>
    <property type="match status" value="1"/>
</dbReference>
<keyword evidence="1 8" id="KW-0808">Transferase</keyword>
<feature type="region of interest" description="Disordered" evidence="5">
    <location>
        <begin position="314"/>
        <end position="413"/>
    </location>
</feature>
<proteinExistence type="predicted"/>
<dbReference type="Proteomes" id="UP000005332">
    <property type="component" value="Unassembled WGS sequence"/>
</dbReference>
<dbReference type="PROSITE" id="PS00108">
    <property type="entry name" value="PROTEIN_KINASE_ST"/>
    <property type="match status" value="1"/>
</dbReference>
<dbReference type="PATRIC" id="fig|997355.3.peg.2159"/>
<dbReference type="AlphaFoldDB" id="G4D0G2"/>
<evidence type="ECO:0000259" key="7">
    <source>
        <dbReference type="PROSITE" id="PS50011"/>
    </source>
</evidence>
<reference evidence="8 9" key="1">
    <citation type="submission" date="2011-06" db="EMBL/GenBank/DDBJ databases">
        <authorList>
            <person name="Muzny D."/>
            <person name="Qin X."/>
            <person name="Deng J."/>
            <person name="Jiang H."/>
            <person name="Liu Y."/>
            <person name="Qu J."/>
            <person name="Song X.-Z."/>
            <person name="Zhang L."/>
            <person name="Thornton R."/>
            <person name="Coyle M."/>
            <person name="Francisco L."/>
            <person name="Jackson L."/>
            <person name="Javaid M."/>
            <person name="Korchina V."/>
            <person name="Kovar C."/>
            <person name="Mata R."/>
            <person name="Mathew T."/>
            <person name="Ngo R."/>
            <person name="Nguyen L."/>
            <person name="Nguyen N."/>
            <person name="Okwuonu G."/>
            <person name="Ongeri F."/>
            <person name="Pham C."/>
            <person name="Simmons D."/>
            <person name="Wilczek-Boney K."/>
            <person name="Hale W."/>
            <person name="Jakkamsetti A."/>
            <person name="Pham P."/>
            <person name="Ruth R."/>
            <person name="San Lucas F."/>
            <person name="Warren J."/>
            <person name="Zhang J."/>
            <person name="Zhao Z."/>
            <person name="Zhou C."/>
            <person name="Zhu D."/>
            <person name="Lee S."/>
            <person name="Bess C."/>
            <person name="Blankenburg K."/>
            <person name="Forbes L."/>
            <person name="Fu Q."/>
            <person name="Gubbala S."/>
            <person name="Hirani K."/>
            <person name="Jayaseelan J.C."/>
            <person name="Lara F."/>
            <person name="Munidasa M."/>
            <person name="Palculict T."/>
            <person name="Patil S."/>
            <person name="Pu L.-L."/>
            <person name="Saada N."/>
            <person name="Tang L."/>
            <person name="Weissenberger G."/>
            <person name="Zhu Y."/>
            <person name="Hemphill L."/>
            <person name="Shang Y."/>
            <person name="Youmans B."/>
            <person name="Ayvaz T."/>
            <person name="Ross M."/>
            <person name="Santibanez J."/>
            <person name="Aqrawi P."/>
            <person name="Gross S."/>
            <person name="Joshi V."/>
            <person name="Fowler G."/>
            <person name="Nazareth L."/>
            <person name="Reid J."/>
            <person name="Worley K."/>
            <person name="Petrosino J."/>
            <person name="Highlander S."/>
            <person name="Gibbs R."/>
        </authorList>
    </citation>
    <scope>NUCLEOTIDE SEQUENCE [LARGE SCALE GENOMIC DNA]</scope>
    <source>
        <strain evidence="8 9">ATCC 25577</strain>
    </source>
</reference>
<keyword evidence="2" id="KW-0547">Nucleotide-binding</keyword>
<feature type="compositionally biased region" description="Polar residues" evidence="5">
    <location>
        <begin position="399"/>
        <end position="409"/>
    </location>
</feature>
<dbReference type="EC" id="2.7.11.1" evidence="8"/>
<keyword evidence="6" id="KW-1133">Transmembrane helix</keyword>
<dbReference type="CDD" id="cd14014">
    <property type="entry name" value="STKc_PknB_like"/>
    <property type="match status" value="1"/>
</dbReference>
<dbReference type="HOGENOM" id="CLU_000288_63_44_11"/>
<feature type="compositionally biased region" description="Low complexity" evidence="5">
    <location>
        <begin position="356"/>
        <end position="372"/>
    </location>
</feature>
<keyword evidence="3 8" id="KW-0418">Kinase</keyword>
<organism evidence="8 9">
    <name type="scientific">Cutibacterium avidum ATCC 25577</name>
    <dbReference type="NCBI Taxonomy" id="997355"/>
    <lineage>
        <taxon>Bacteria</taxon>
        <taxon>Bacillati</taxon>
        <taxon>Actinomycetota</taxon>
        <taxon>Actinomycetes</taxon>
        <taxon>Propionibacteriales</taxon>
        <taxon>Propionibacteriaceae</taxon>
        <taxon>Cutibacterium</taxon>
    </lineage>
</organism>
<feature type="transmembrane region" description="Helical" evidence="6">
    <location>
        <begin position="421"/>
        <end position="442"/>
    </location>
</feature>
<dbReference type="InterPro" id="IPR011009">
    <property type="entry name" value="Kinase-like_dom_sf"/>
</dbReference>
<evidence type="ECO:0000313" key="8">
    <source>
        <dbReference type="EMBL" id="EGY77231.1"/>
    </source>
</evidence>
<feature type="domain" description="Protein kinase" evidence="7">
    <location>
        <begin position="19"/>
        <end position="293"/>
    </location>
</feature>
<dbReference type="InterPro" id="IPR000719">
    <property type="entry name" value="Prot_kinase_dom"/>
</dbReference>
<evidence type="ECO:0000313" key="9">
    <source>
        <dbReference type="Proteomes" id="UP000005332"/>
    </source>
</evidence>
<dbReference type="SUPFAM" id="SSF56112">
    <property type="entry name" value="Protein kinase-like (PK-like)"/>
    <property type="match status" value="1"/>
</dbReference>
<name>G4D0G2_9ACTN</name>
<keyword evidence="6" id="KW-0472">Membrane</keyword>
<evidence type="ECO:0000256" key="5">
    <source>
        <dbReference type="SAM" id="MobiDB-lite"/>
    </source>
</evidence>
<keyword evidence="6" id="KW-0812">Transmembrane</keyword>
<gene>
    <name evidence="8" type="primary">pkn2</name>
    <name evidence="8" type="ORF">HMPREF9153_2184</name>
</gene>
<protein>
    <submittedName>
        <fullName evidence="8">Serine/threonine-protein kinase PK-1</fullName>
        <ecNumber evidence="8">2.7.11.1</ecNumber>
    </submittedName>
</protein>
<dbReference type="InterPro" id="IPR008271">
    <property type="entry name" value="Ser/Thr_kinase_AS"/>
</dbReference>
<evidence type="ECO:0000256" key="4">
    <source>
        <dbReference type="ARBA" id="ARBA00022840"/>
    </source>
</evidence>